<comment type="subcellular location">
    <subcellularLocation>
        <location evidence="1">Membrane</location>
        <topology evidence="1">Multi-pass membrane protein</topology>
    </subcellularLocation>
</comment>
<feature type="transmembrane region" description="Helical" evidence="9">
    <location>
        <begin position="166"/>
        <end position="190"/>
    </location>
</feature>
<gene>
    <name evidence="11" type="ORF">CUNI_LOCUS215</name>
</gene>
<proteinExistence type="inferred from homology"/>
<keyword evidence="5 9" id="KW-0472">Membrane</keyword>
<organism evidence="11 12">
    <name type="scientific">Candidula unifasciata</name>
    <dbReference type="NCBI Taxonomy" id="100452"/>
    <lineage>
        <taxon>Eukaryota</taxon>
        <taxon>Metazoa</taxon>
        <taxon>Spiralia</taxon>
        <taxon>Lophotrochozoa</taxon>
        <taxon>Mollusca</taxon>
        <taxon>Gastropoda</taxon>
        <taxon>Heterobranchia</taxon>
        <taxon>Euthyneura</taxon>
        <taxon>Panpulmonata</taxon>
        <taxon>Eupulmonata</taxon>
        <taxon>Stylommatophora</taxon>
        <taxon>Helicina</taxon>
        <taxon>Helicoidea</taxon>
        <taxon>Geomitridae</taxon>
        <taxon>Candidula</taxon>
    </lineage>
</organism>
<dbReference type="Proteomes" id="UP000678393">
    <property type="component" value="Unassembled WGS sequence"/>
</dbReference>
<evidence type="ECO:0000256" key="3">
    <source>
        <dbReference type="ARBA" id="ARBA00022989"/>
    </source>
</evidence>
<feature type="domain" description="G-protein coupled receptors family 1 profile" evidence="10">
    <location>
        <begin position="62"/>
        <end position="344"/>
    </location>
</feature>
<dbReference type="PROSITE" id="PS50262">
    <property type="entry name" value="G_PROTEIN_RECEP_F1_2"/>
    <property type="match status" value="1"/>
</dbReference>
<protein>
    <recommendedName>
        <fullName evidence="10">G-protein coupled receptors family 1 profile domain-containing protein</fullName>
    </recommendedName>
</protein>
<keyword evidence="3 9" id="KW-1133">Transmembrane helix</keyword>
<dbReference type="Gene3D" id="1.20.1070.10">
    <property type="entry name" value="Rhodopsin 7-helix transmembrane proteins"/>
    <property type="match status" value="1"/>
</dbReference>
<evidence type="ECO:0000313" key="11">
    <source>
        <dbReference type="EMBL" id="CAG5114657.1"/>
    </source>
</evidence>
<dbReference type="InterPro" id="IPR019427">
    <property type="entry name" value="7TM_GPCR_serpentine_rcpt_Srw"/>
</dbReference>
<dbReference type="OrthoDB" id="10011262at2759"/>
<evidence type="ECO:0000256" key="4">
    <source>
        <dbReference type="ARBA" id="ARBA00023040"/>
    </source>
</evidence>
<evidence type="ECO:0000256" key="7">
    <source>
        <dbReference type="ARBA" id="ARBA00023224"/>
    </source>
</evidence>
<dbReference type="PROSITE" id="PS00237">
    <property type="entry name" value="G_PROTEIN_RECEP_F1_1"/>
    <property type="match status" value="1"/>
</dbReference>
<dbReference type="GO" id="GO:0008528">
    <property type="term" value="F:G protein-coupled peptide receptor activity"/>
    <property type="evidence" value="ECO:0007669"/>
    <property type="project" value="InterPro"/>
</dbReference>
<accession>A0A8S3YCG4</accession>
<keyword evidence="7 8" id="KW-0807">Transducer</keyword>
<sequence length="383" mass="44124">MPALSLFTNISFRYLGNDPHVDKQIEEFIPEDIFVTSSDRRIAEICIELTLCFLMSLVGMVTNALVIVVFAKQKFKDSIAISMTAIAMWDFVKCVGCALQRFSGPISLWNPADAESWSNISIVVFTLYTCFATYVSIVLAAYVAVERCVCVSLPLKAKWLITRKSSFIICFVVSLVVFGWFSVMFCVYDIKWVYSFHYNRTIAIYINNDFFHRNKQPVFLFYNLSGVILPVVCFAIIVLCTGVIIYHLRKSSKFRTGSTQLQSQNSEKQSRNQISSRDRQVVKMLLVIIGVYVVCLSPRIAVYMAKYFVYDFYFLRRLHNLFMIFFYVVITFDLINAVINLFIFLVMSSSFRSTFLEIFPICNRLIHANNENTSTENRSKKGK</sequence>
<evidence type="ECO:0000256" key="2">
    <source>
        <dbReference type="ARBA" id="ARBA00022692"/>
    </source>
</evidence>
<dbReference type="InterPro" id="IPR017452">
    <property type="entry name" value="GPCR_Rhodpsn_7TM"/>
</dbReference>
<comment type="caution">
    <text evidence="11">The sequence shown here is derived from an EMBL/GenBank/DDBJ whole genome shotgun (WGS) entry which is preliminary data.</text>
</comment>
<evidence type="ECO:0000259" key="10">
    <source>
        <dbReference type="PROSITE" id="PS50262"/>
    </source>
</evidence>
<keyword evidence="6 8" id="KW-0675">Receptor</keyword>
<dbReference type="PANTHER" id="PTHR24243">
    <property type="entry name" value="G-PROTEIN COUPLED RECEPTOR"/>
    <property type="match status" value="1"/>
</dbReference>
<feature type="transmembrane region" description="Helical" evidence="9">
    <location>
        <begin position="219"/>
        <end position="246"/>
    </location>
</feature>
<evidence type="ECO:0000256" key="1">
    <source>
        <dbReference type="ARBA" id="ARBA00004141"/>
    </source>
</evidence>
<feature type="transmembrane region" description="Helical" evidence="9">
    <location>
        <begin position="47"/>
        <end position="71"/>
    </location>
</feature>
<evidence type="ECO:0000256" key="8">
    <source>
        <dbReference type="RuleBase" id="RU000688"/>
    </source>
</evidence>
<evidence type="ECO:0000256" key="9">
    <source>
        <dbReference type="SAM" id="Phobius"/>
    </source>
</evidence>
<comment type="similarity">
    <text evidence="8">Belongs to the G-protein coupled receptor 1 family.</text>
</comment>
<keyword evidence="2 8" id="KW-0812">Transmembrane</keyword>
<keyword evidence="12" id="KW-1185">Reference proteome</keyword>
<dbReference type="Pfam" id="PF10324">
    <property type="entry name" value="7TM_GPCR_Srw"/>
    <property type="match status" value="1"/>
</dbReference>
<evidence type="ECO:0000313" key="12">
    <source>
        <dbReference type="Proteomes" id="UP000678393"/>
    </source>
</evidence>
<dbReference type="SUPFAM" id="SSF81321">
    <property type="entry name" value="Family A G protein-coupled receptor-like"/>
    <property type="match status" value="1"/>
</dbReference>
<dbReference type="AlphaFoldDB" id="A0A8S3YCG4"/>
<evidence type="ECO:0000256" key="6">
    <source>
        <dbReference type="ARBA" id="ARBA00023170"/>
    </source>
</evidence>
<dbReference type="GO" id="GO:0016020">
    <property type="term" value="C:membrane"/>
    <property type="evidence" value="ECO:0007669"/>
    <property type="project" value="UniProtKB-SubCell"/>
</dbReference>
<keyword evidence="4 8" id="KW-0297">G-protein coupled receptor</keyword>
<dbReference type="PRINTS" id="PR00237">
    <property type="entry name" value="GPCRRHODOPSN"/>
</dbReference>
<name>A0A8S3YCG4_9EUPU</name>
<feature type="transmembrane region" description="Helical" evidence="9">
    <location>
        <begin position="321"/>
        <end position="346"/>
    </location>
</feature>
<feature type="transmembrane region" description="Helical" evidence="9">
    <location>
        <begin position="281"/>
        <end position="301"/>
    </location>
</feature>
<dbReference type="InterPro" id="IPR000276">
    <property type="entry name" value="GPCR_Rhodpsn"/>
</dbReference>
<feature type="transmembrane region" description="Helical" evidence="9">
    <location>
        <begin position="122"/>
        <end position="145"/>
    </location>
</feature>
<dbReference type="PANTHER" id="PTHR24243:SF208">
    <property type="entry name" value="PYROKININ-1 RECEPTOR"/>
    <property type="match status" value="1"/>
</dbReference>
<evidence type="ECO:0000256" key="5">
    <source>
        <dbReference type="ARBA" id="ARBA00023136"/>
    </source>
</evidence>
<reference evidence="11" key="1">
    <citation type="submission" date="2021-04" db="EMBL/GenBank/DDBJ databases">
        <authorList>
            <consortium name="Molecular Ecology Group"/>
        </authorList>
    </citation>
    <scope>NUCLEOTIDE SEQUENCE</scope>
</reference>
<dbReference type="EMBL" id="CAJHNH020000021">
    <property type="protein sequence ID" value="CAG5114657.1"/>
    <property type="molecule type" value="Genomic_DNA"/>
</dbReference>